<protein>
    <recommendedName>
        <fullName evidence="4">Glycosyltransferase family 61 protein</fullName>
    </recommendedName>
</protein>
<sequence length="536" mass="61606">MSSRESADYYWKPRFKTISPGAMSSVYYRHESLFVYGLFWPGHFSHFLYDGMLPLYSTMRRFNGTASSWLLRQAEYVGENRRDQAVWEMEAILPHGRELVLSDFEVASKFQVLPPKRAPICFDRAVVGLGSQCGLNYCAKNTPTEIYQAYSDQIQGHYWPTPETWESHLRSRAESEKERTHHASENPATSAAPNILPSPTNCLQSARYYGFNHKNSGLDSISHDEPLARHGIADPDNTTDREEDSYRPVVAIIERRGTRSVLNPNTVISAIVQSRNFRLKVLSYDHGCGIPETAYLMRDVHILISPHGNALGGSLWMPSLPRHPFPVIISIDSTKYYESWFQWTTTAMGQRFLLHQCGPATSYHPAPQEINPKVCPLYRDLDLARTSLAKVGLVLNKTTETEDLQMLTDAEYPLELLERYHDETSRVNQFLSEYWKNLSRYADPARLLMLLEQIRAENKQERDRRRVTTTQTTYLQICSESRCCGPQCEGIMSRNVVGELRAYDQKLESEEWGQYYRNEEQEAFGRSGEVLHSWTA</sequence>
<dbReference type="EMBL" id="JAAAHY010000572">
    <property type="protein sequence ID" value="KAF9961787.1"/>
    <property type="molecule type" value="Genomic_DNA"/>
</dbReference>
<feature type="region of interest" description="Disordered" evidence="1">
    <location>
        <begin position="168"/>
        <end position="197"/>
    </location>
</feature>
<evidence type="ECO:0000256" key="1">
    <source>
        <dbReference type="SAM" id="MobiDB-lite"/>
    </source>
</evidence>
<dbReference type="OrthoDB" id="529273at2759"/>
<accession>A0A9P6M150</accession>
<dbReference type="GO" id="GO:0016757">
    <property type="term" value="F:glycosyltransferase activity"/>
    <property type="evidence" value="ECO:0007669"/>
    <property type="project" value="InterPro"/>
</dbReference>
<gene>
    <name evidence="2" type="ORF">BGZ70_008206</name>
</gene>
<feature type="region of interest" description="Disordered" evidence="1">
    <location>
        <begin position="220"/>
        <end position="244"/>
    </location>
</feature>
<dbReference type="InterPro" id="IPR007657">
    <property type="entry name" value="Glycosyltransferase_61"/>
</dbReference>
<dbReference type="Proteomes" id="UP000738359">
    <property type="component" value="Unassembled WGS sequence"/>
</dbReference>
<reference evidence="2" key="1">
    <citation type="journal article" date="2020" name="Fungal Divers.">
        <title>Resolving the Mortierellaceae phylogeny through synthesis of multi-gene phylogenetics and phylogenomics.</title>
        <authorList>
            <person name="Vandepol N."/>
            <person name="Liber J."/>
            <person name="Desiro A."/>
            <person name="Na H."/>
            <person name="Kennedy M."/>
            <person name="Barry K."/>
            <person name="Grigoriev I.V."/>
            <person name="Miller A.N."/>
            <person name="O'Donnell K."/>
            <person name="Stajich J.E."/>
            <person name="Bonito G."/>
        </authorList>
    </citation>
    <scope>NUCLEOTIDE SEQUENCE</scope>
    <source>
        <strain evidence="2">CK1249</strain>
    </source>
</reference>
<dbReference type="AlphaFoldDB" id="A0A9P6M150"/>
<feature type="compositionally biased region" description="Basic and acidic residues" evidence="1">
    <location>
        <begin position="168"/>
        <end position="184"/>
    </location>
</feature>
<proteinExistence type="predicted"/>
<organism evidence="2 3">
    <name type="scientific">Mortierella alpina</name>
    <name type="common">Oleaginous fungus</name>
    <name type="synonym">Mortierella renispora</name>
    <dbReference type="NCBI Taxonomy" id="64518"/>
    <lineage>
        <taxon>Eukaryota</taxon>
        <taxon>Fungi</taxon>
        <taxon>Fungi incertae sedis</taxon>
        <taxon>Mucoromycota</taxon>
        <taxon>Mortierellomycotina</taxon>
        <taxon>Mortierellomycetes</taxon>
        <taxon>Mortierellales</taxon>
        <taxon>Mortierellaceae</taxon>
        <taxon>Mortierella</taxon>
    </lineage>
</organism>
<evidence type="ECO:0000313" key="2">
    <source>
        <dbReference type="EMBL" id="KAF9961787.1"/>
    </source>
</evidence>
<evidence type="ECO:0008006" key="4">
    <source>
        <dbReference type="Google" id="ProtNLM"/>
    </source>
</evidence>
<keyword evidence="3" id="KW-1185">Reference proteome</keyword>
<dbReference type="PANTHER" id="PTHR20961">
    <property type="entry name" value="GLYCOSYLTRANSFERASE"/>
    <property type="match status" value="1"/>
</dbReference>
<evidence type="ECO:0000313" key="3">
    <source>
        <dbReference type="Proteomes" id="UP000738359"/>
    </source>
</evidence>
<name>A0A9P6M150_MORAP</name>
<feature type="compositionally biased region" description="Polar residues" evidence="1">
    <location>
        <begin position="186"/>
        <end position="197"/>
    </location>
</feature>
<comment type="caution">
    <text evidence="2">The sequence shown here is derived from an EMBL/GenBank/DDBJ whole genome shotgun (WGS) entry which is preliminary data.</text>
</comment>
<feature type="compositionally biased region" description="Basic and acidic residues" evidence="1">
    <location>
        <begin position="221"/>
        <end position="244"/>
    </location>
</feature>
<dbReference type="PANTHER" id="PTHR20961:SF38">
    <property type="entry name" value="PROTEIN O-LINKED-MANNOSE BETA-1,4-N-ACETYLGLUCOSAMINYLTRANSFERASE 2"/>
    <property type="match status" value="1"/>
</dbReference>